<comment type="similarity">
    <text evidence="2">Belongs to the major facilitator superfamily.</text>
</comment>
<evidence type="ECO:0000256" key="23">
    <source>
        <dbReference type="ARBA" id="ARBA00045709"/>
    </source>
</evidence>
<evidence type="ECO:0000256" key="15">
    <source>
        <dbReference type="ARBA" id="ARBA00044899"/>
    </source>
</evidence>
<evidence type="ECO:0000256" key="20">
    <source>
        <dbReference type="ARBA" id="ARBA00044924"/>
    </source>
</evidence>
<evidence type="ECO:0000256" key="19">
    <source>
        <dbReference type="ARBA" id="ARBA00044919"/>
    </source>
</evidence>
<dbReference type="Gene3D" id="1.20.1250.20">
    <property type="entry name" value="MFS general substrate transporter like domains"/>
    <property type="match status" value="1"/>
</dbReference>
<evidence type="ECO:0000256" key="16">
    <source>
        <dbReference type="ARBA" id="ARBA00044900"/>
    </source>
</evidence>
<comment type="catalytic activity">
    <reaction evidence="9">
        <text>L-histidyl-glycine(out) = L-histidyl-glycine(in)</text>
        <dbReference type="Rhea" id="RHEA:79395"/>
        <dbReference type="ChEBI" id="CHEBI:229957"/>
    </reaction>
</comment>
<dbReference type="STRING" id="121845.A0A1S3DQC1"/>
<comment type="subcellular location">
    <subcellularLocation>
        <location evidence="1">Lysosome membrane</location>
        <topology evidence="1">Multi-pass membrane protein</topology>
    </subcellularLocation>
</comment>
<evidence type="ECO:0000256" key="2">
    <source>
        <dbReference type="ARBA" id="ARBA00008335"/>
    </source>
</evidence>
<comment type="catalytic activity">
    <reaction evidence="19">
        <text>L-alanyl-L-lysine(out) = L-alanyl-L-lysine(in)</text>
        <dbReference type="Rhea" id="RHEA:79415"/>
        <dbReference type="ChEBI" id="CHEBI:192470"/>
    </reaction>
</comment>
<evidence type="ECO:0000313" key="27">
    <source>
        <dbReference type="Proteomes" id="UP000079169"/>
    </source>
</evidence>
<evidence type="ECO:0000256" key="1">
    <source>
        <dbReference type="ARBA" id="ARBA00004155"/>
    </source>
</evidence>
<sequence>MVGHTMIDPHITMVMMGIAYSMVASGLWPLIALVIPEYQLGTAYGIAQAFENLGLALVTILAGFIVDQYGYVWLERFFMANLAFGTISILGLWIYDNGRLGLLNMSTAQRSIHDANKL</sequence>
<reference evidence="28" key="1">
    <citation type="submission" date="2025-08" db="UniProtKB">
        <authorList>
            <consortium name="RefSeq"/>
        </authorList>
    </citation>
    <scope>IDENTIFICATION</scope>
</reference>
<dbReference type="GO" id="GO:0022857">
    <property type="term" value="F:transmembrane transporter activity"/>
    <property type="evidence" value="ECO:0007669"/>
    <property type="project" value="InterPro"/>
</dbReference>
<dbReference type="RefSeq" id="XP_008485901.2">
    <property type="nucleotide sequence ID" value="XM_008487679.3"/>
</dbReference>
<dbReference type="PANTHER" id="PTHR23512:SF3">
    <property type="entry name" value="MAJOR FACILITATOR SUPERFAMILY DOMAIN-CONTAINING PROTEIN 1"/>
    <property type="match status" value="1"/>
</dbReference>
<evidence type="ECO:0000256" key="21">
    <source>
        <dbReference type="ARBA" id="ARBA00044985"/>
    </source>
</evidence>
<evidence type="ECO:0000256" key="25">
    <source>
        <dbReference type="SAM" id="Phobius"/>
    </source>
</evidence>
<dbReference type="PANTHER" id="PTHR23512">
    <property type="entry name" value="MAJOR FACILITATOR SUPERFAMILY DOMAIN-CONTAINING PROTEIN 1"/>
    <property type="match status" value="1"/>
</dbReference>
<keyword evidence="4 25" id="KW-0812">Transmembrane</keyword>
<keyword evidence="3" id="KW-0813">Transport</keyword>
<comment type="catalytic activity">
    <reaction evidence="17">
        <text>L-arginyl-glycine(out) = L-arginyl-glycine(in)</text>
        <dbReference type="Rhea" id="RHEA:79391"/>
        <dbReference type="ChEBI" id="CHEBI:229955"/>
    </reaction>
</comment>
<evidence type="ECO:0000256" key="17">
    <source>
        <dbReference type="ARBA" id="ARBA00044903"/>
    </source>
</evidence>
<keyword evidence="27" id="KW-1185">Reference proteome</keyword>
<evidence type="ECO:0000259" key="26">
    <source>
        <dbReference type="PROSITE" id="PS50850"/>
    </source>
</evidence>
<comment type="catalytic activity">
    <reaction evidence="14">
        <text>L-aspartyl-L-lysine(out) = L-aspartyl-L-lysine(in)</text>
        <dbReference type="Rhea" id="RHEA:79411"/>
        <dbReference type="ChEBI" id="CHEBI:229953"/>
    </reaction>
</comment>
<dbReference type="KEGG" id="dci:103522580"/>
<comment type="catalytic activity">
    <reaction evidence="12">
        <text>L-lysyl-L-alpha-amino acid(out) = L-lysyl-L-alpha-amino acid(in)</text>
        <dbReference type="Rhea" id="RHEA:79387"/>
        <dbReference type="ChEBI" id="CHEBI:229965"/>
    </reaction>
</comment>
<gene>
    <name evidence="28" type="primary">LOC103522580</name>
</gene>
<dbReference type="SUPFAM" id="SSF103473">
    <property type="entry name" value="MFS general substrate transporter"/>
    <property type="match status" value="1"/>
</dbReference>
<evidence type="ECO:0000313" key="28">
    <source>
        <dbReference type="RefSeq" id="XP_008485901.2"/>
    </source>
</evidence>
<keyword evidence="7" id="KW-0458">Lysosome</keyword>
<keyword evidence="5 25" id="KW-1133">Transmembrane helix</keyword>
<dbReference type="InterPro" id="IPR020846">
    <property type="entry name" value="MFS_dom"/>
</dbReference>
<dbReference type="Proteomes" id="UP000079169">
    <property type="component" value="Unplaced"/>
</dbReference>
<evidence type="ECO:0000256" key="5">
    <source>
        <dbReference type="ARBA" id="ARBA00022989"/>
    </source>
</evidence>
<evidence type="ECO:0000256" key="3">
    <source>
        <dbReference type="ARBA" id="ARBA00022448"/>
    </source>
</evidence>
<comment type="catalytic activity">
    <reaction evidence="15">
        <text>L-arginyl-L-alpha-amino acid(out) = L-arginyl-L-alpha-amino acid(in)</text>
        <dbReference type="Rhea" id="RHEA:79371"/>
        <dbReference type="ChEBI" id="CHEBI:84315"/>
    </reaction>
</comment>
<evidence type="ECO:0000256" key="22">
    <source>
        <dbReference type="ARBA" id="ARBA00045018"/>
    </source>
</evidence>
<evidence type="ECO:0000256" key="9">
    <source>
        <dbReference type="ARBA" id="ARBA00044878"/>
    </source>
</evidence>
<evidence type="ECO:0000256" key="14">
    <source>
        <dbReference type="ARBA" id="ARBA00044898"/>
    </source>
</evidence>
<evidence type="ECO:0000256" key="4">
    <source>
        <dbReference type="ARBA" id="ARBA00022692"/>
    </source>
</evidence>
<keyword evidence="6 25" id="KW-0472">Membrane</keyword>
<proteinExistence type="inferred from homology"/>
<dbReference type="AlphaFoldDB" id="A0A1S3DQC1"/>
<evidence type="ECO:0000256" key="6">
    <source>
        <dbReference type="ARBA" id="ARBA00023136"/>
    </source>
</evidence>
<evidence type="ECO:0000256" key="7">
    <source>
        <dbReference type="ARBA" id="ARBA00023228"/>
    </source>
</evidence>
<comment type="function">
    <text evidence="23">Lysosomal dipeptide uniporter that selectively exports lysine, arginine or histidine-containing dipeptides with a net positive charge from the lysosome lumen into the cytosol. Could play a role in a specific type of protein O-glycosylation indirectly regulating macrophages migration and tissue invasion. Also essential for liver homeostasis.</text>
</comment>
<comment type="catalytic activity">
    <reaction evidence="11">
        <text>L-alpha-aminoacyl-L-histidine(out) = L-alpha-aminoacyl-L-histidine(in)</text>
        <dbReference type="Rhea" id="RHEA:79375"/>
        <dbReference type="ChEBI" id="CHEBI:229967"/>
    </reaction>
</comment>
<comment type="catalytic activity">
    <reaction evidence="16">
        <text>L-lysyl-L-lysine(out) = L-lysyl-L-lysine(in)</text>
        <dbReference type="Rhea" id="RHEA:79403"/>
        <dbReference type="ChEBI" id="CHEBI:229956"/>
    </reaction>
</comment>
<feature type="transmembrane region" description="Helical" evidence="25">
    <location>
        <begin position="41"/>
        <end position="65"/>
    </location>
</feature>
<dbReference type="PaxDb" id="121845-A0A1S3DQC1"/>
<evidence type="ECO:0000256" key="10">
    <source>
        <dbReference type="ARBA" id="ARBA00044881"/>
    </source>
</evidence>
<comment type="subunit">
    <text evidence="24">Homodimer. Interacts with lysosomal protein GLMP (via lumenal domain); the interaction starts while both proteins are still in the endoplasmic reticulum and is required for stabilization of MFSD1 in lysosomes but has no direct effect on its targeting to lysosomes or transporter activity.</text>
</comment>
<dbReference type="InterPro" id="IPR011701">
    <property type="entry name" value="MFS"/>
</dbReference>
<feature type="transmembrane region" description="Helical" evidence="25">
    <location>
        <begin position="12"/>
        <end position="35"/>
    </location>
</feature>
<organism evidence="27 28">
    <name type="scientific">Diaphorina citri</name>
    <name type="common">Asian citrus psyllid</name>
    <dbReference type="NCBI Taxonomy" id="121845"/>
    <lineage>
        <taxon>Eukaryota</taxon>
        <taxon>Metazoa</taxon>
        <taxon>Ecdysozoa</taxon>
        <taxon>Arthropoda</taxon>
        <taxon>Hexapoda</taxon>
        <taxon>Insecta</taxon>
        <taxon>Pterygota</taxon>
        <taxon>Neoptera</taxon>
        <taxon>Paraneoptera</taxon>
        <taxon>Hemiptera</taxon>
        <taxon>Sternorrhyncha</taxon>
        <taxon>Psylloidea</taxon>
        <taxon>Psyllidae</taxon>
        <taxon>Diaphorininae</taxon>
        <taxon>Diaphorina</taxon>
    </lineage>
</organism>
<evidence type="ECO:0000256" key="24">
    <source>
        <dbReference type="ARBA" id="ARBA00046376"/>
    </source>
</evidence>
<dbReference type="PROSITE" id="PS50850">
    <property type="entry name" value="MFS"/>
    <property type="match status" value="1"/>
</dbReference>
<dbReference type="GeneID" id="103522580"/>
<comment type="catalytic activity">
    <reaction evidence="18">
        <text>L-histidyl-L-alpha-amino acid(out) = L-histidyl-L-alpha-amino acid(in)</text>
        <dbReference type="Rhea" id="RHEA:79379"/>
        <dbReference type="ChEBI" id="CHEBI:229964"/>
    </reaction>
</comment>
<comment type="catalytic activity">
    <reaction evidence="10">
        <text>L-alpha-aminoacyl-L-arginine(out) = L-alpha-aminoacyl-L-arginine(in)</text>
        <dbReference type="Rhea" id="RHEA:79367"/>
        <dbReference type="ChEBI" id="CHEBI:229968"/>
    </reaction>
</comment>
<evidence type="ECO:0000256" key="11">
    <source>
        <dbReference type="ARBA" id="ARBA00044884"/>
    </source>
</evidence>
<evidence type="ECO:0000256" key="12">
    <source>
        <dbReference type="ARBA" id="ARBA00044891"/>
    </source>
</evidence>
<dbReference type="GO" id="GO:0005765">
    <property type="term" value="C:lysosomal membrane"/>
    <property type="evidence" value="ECO:0007669"/>
    <property type="project" value="UniProtKB-SubCell"/>
</dbReference>
<evidence type="ECO:0000256" key="13">
    <source>
        <dbReference type="ARBA" id="ARBA00044893"/>
    </source>
</evidence>
<evidence type="ECO:0000256" key="18">
    <source>
        <dbReference type="ARBA" id="ARBA00044912"/>
    </source>
</evidence>
<protein>
    <recommendedName>
        <fullName evidence="21">Lysosomal dipeptide transporter MFSD1</fullName>
    </recommendedName>
    <alternativeName>
        <fullName evidence="22">Major facilitator superfamily domain-containing protein 1</fullName>
    </alternativeName>
</protein>
<evidence type="ECO:0000256" key="8">
    <source>
        <dbReference type="ARBA" id="ARBA00044876"/>
    </source>
</evidence>
<name>A0A1S3DQC1_DIACI</name>
<comment type="catalytic activity">
    <reaction evidence="13">
        <text>L-alpha-aminoacyl-L-lysine(out) = L-alpha-aminoacyl-L-lysine(in)</text>
        <dbReference type="Rhea" id="RHEA:79383"/>
        <dbReference type="ChEBI" id="CHEBI:229966"/>
    </reaction>
</comment>
<dbReference type="InterPro" id="IPR036259">
    <property type="entry name" value="MFS_trans_sf"/>
</dbReference>
<accession>A0A1S3DQC1</accession>
<comment type="catalytic activity">
    <reaction evidence="8">
        <text>L-lysyl-L-alanine(out) = L-lysyl-L-alanine(in)</text>
        <dbReference type="Rhea" id="RHEA:79399"/>
        <dbReference type="ChEBI" id="CHEBI:229954"/>
    </reaction>
</comment>
<feature type="transmembrane region" description="Helical" evidence="25">
    <location>
        <begin position="77"/>
        <end position="95"/>
    </location>
</feature>
<comment type="catalytic activity">
    <reaction evidence="20">
        <text>L-lysyl-glycine(out) = L-lysyl-glycine(in)</text>
        <dbReference type="Rhea" id="RHEA:79407"/>
        <dbReference type="ChEBI" id="CHEBI:191202"/>
    </reaction>
</comment>
<feature type="domain" description="Major facilitator superfamily (MFS) profile" evidence="26">
    <location>
        <begin position="1"/>
        <end position="118"/>
    </location>
</feature>
<dbReference type="InterPro" id="IPR052187">
    <property type="entry name" value="MFSD1"/>
</dbReference>
<dbReference type="Pfam" id="PF07690">
    <property type="entry name" value="MFS_1"/>
    <property type="match status" value="1"/>
</dbReference>